<evidence type="ECO:0000256" key="1">
    <source>
        <dbReference type="ARBA" id="ARBA00004651"/>
    </source>
</evidence>
<evidence type="ECO:0000256" key="2">
    <source>
        <dbReference type="ARBA" id="ARBA00022448"/>
    </source>
</evidence>
<feature type="transmembrane region" description="Helical" evidence="6">
    <location>
        <begin position="108"/>
        <end position="128"/>
    </location>
</feature>
<keyword evidence="5 6" id="KW-0472">Membrane</keyword>
<comment type="caution">
    <text evidence="8">The sequence shown here is derived from an EMBL/GenBank/DDBJ whole genome shotgun (WGS) entry which is preliminary data.</text>
</comment>
<evidence type="ECO:0000256" key="6">
    <source>
        <dbReference type="SAM" id="Phobius"/>
    </source>
</evidence>
<feature type="transmembrane region" description="Helical" evidence="6">
    <location>
        <begin position="229"/>
        <end position="250"/>
    </location>
</feature>
<dbReference type="PANTHER" id="PTHR23508">
    <property type="entry name" value="CARBOXYLIC ACID TRANSPORTER PROTEIN HOMOLOG"/>
    <property type="match status" value="1"/>
</dbReference>
<dbReference type="GO" id="GO:0046943">
    <property type="term" value="F:carboxylic acid transmembrane transporter activity"/>
    <property type="evidence" value="ECO:0007669"/>
    <property type="project" value="TreeGrafter"/>
</dbReference>
<dbReference type="EMBL" id="LWBR01000013">
    <property type="protein sequence ID" value="KZN97023.1"/>
    <property type="molecule type" value="Genomic_DNA"/>
</dbReference>
<comment type="subcellular location">
    <subcellularLocation>
        <location evidence="1">Cell membrane</location>
        <topology evidence="1">Multi-pass membrane protein</topology>
    </subcellularLocation>
</comment>
<dbReference type="RefSeq" id="WP_063387281.1">
    <property type="nucleotide sequence ID" value="NZ_LWBR01000013.1"/>
</dbReference>
<feature type="transmembrane region" description="Helical" evidence="6">
    <location>
        <begin position="319"/>
        <end position="339"/>
    </location>
</feature>
<dbReference type="PROSITE" id="PS50850">
    <property type="entry name" value="MFS"/>
    <property type="match status" value="1"/>
</dbReference>
<evidence type="ECO:0000256" key="5">
    <source>
        <dbReference type="ARBA" id="ARBA00023136"/>
    </source>
</evidence>
<dbReference type="OrthoDB" id="9810492at2"/>
<keyword evidence="4 6" id="KW-1133">Transmembrane helix</keyword>
<reference evidence="8 9" key="1">
    <citation type="submission" date="2016-04" db="EMBL/GenBank/DDBJ databases">
        <title>Draft genome sequence of Aeribacillus pallidus 8m3 from petroleum reservoir.</title>
        <authorList>
            <person name="Poltaraus A.B."/>
            <person name="Nazina T.N."/>
            <person name="Tourova T.P."/>
            <person name="Malakho S.M."/>
            <person name="Korshunova A.V."/>
            <person name="Sokolova D.S."/>
        </authorList>
    </citation>
    <scope>NUCLEOTIDE SEQUENCE [LARGE SCALE GENOMIC DNA]</scope>
    <source>
        <strain evidence="8 9">8m3</strain>
    </source>
</reference>
<keyword evidence="9" id="KW-1185">Reference proteome</keyword>
<feature type="transmembrane region" description="Helical" evidence="6">
    <location>
        <begin position="173"/>
        <end position="190"/>
    </location>
</feature>
<dbReference type="PROSITE" id="PS00216">
    <property type="entry name" value="SUGAR_TRANSPORT_1"/>
    <property type="match status" value="1"/>
</dbReference>
<dbReference type="GO" id="GO:0005886">
    <property type="term" value="C:plasma membrane"/>
    <property type="evidence" value="ECO:0007669"/>
    <property type="project" value="UniProtKB-SubCell"/>
</dbReference>
<feature type="transmembrane region" description="Helical" evidence="6">
    <location>
        <begin position="295"/>
        <end position="313"/>
    </location>
</feature>
<dbReference type="InterPro" id="IPR005829">
    <property type="entry name" value="Sugar_transporter_CS"/>
</dbReference>
<dbReference type="InterPro" id="IPR036259">
    <property type="entry name" value="MFS_trans_sf"/>
</dbReference>
<name>A0A165YFK5_9BACI</name>
<feature type="transmembrane region" description="Helical" evidence="6">
    <location>
        <begin position="149"/>
        <end position="167"/>
    </location>
</feature>
<evidence type="ECO:0000256" key="3">
    <source>
        <dbReference type="ARBA" id="ARBA00022692"/>
    </source>
</evidence>
<sequence length="421" mass="45035">MRENMLNKWDRSYEKKSVPLLAIGFGLVGLDRWIISPLFPVMMNDLNLNYQDLGIIVAITGVFWGLFSIIMGGVSDKVGRRVILVPAMIIFSLLVGFTGLAAGLMSLLFIRAAMGVFEGAFCSVSVAATAEASHPKRRGFNMGVQQSTFALFGLGLGPIIATQLLGIVPSWHWVFAVVAVPGLIVAYLLHRTIREPDHVMSNSLDKSQLSEMGKTERTPWIKIFRSRNVNLSMIGLIGIMCCVFVLSAMLPNYFTDYLHLSVAQMGFVISGIGFGGFLGQLILPGISDLLGRKTTLIAAFILAIIVLLIFMNIGAQPVLLFMLLFILALLAFGSLCLMAGPVPVESVPPSLAASAAGIPIGIGEIFGGGVMPALSGFIAQNYGIEKTLLLALGGLIVCLGIVCFIKETAPTKVKKGNAVSI</sequence>
<organism evidence="8 9">
    <name type="scientific">Aeribacillus pallidus</name>
    <dbReference type="NCBI Taxonomy" id="33936"/>
    <lineage>
        <taxon>Bacteria</taxon>
        <taxon>Bacillati</taxon>
        <taxon>Bacillota</taxon>
        <taxon>Bacilli</taxon>
        <taxon>Bacillales</taxon>
        <taxon>Bacillaceae</taxon>
        <taxon>Aeribacillus</taxon>
    </lineage>
</organism>
<dbReference type="InterPro" id="IPR020846">
    <property type="entry name" value="MFS_dom"/>
</dbReference>
<dbReference type="Proteomes" id="UP000076476">
    <property type="component" value="Unassembled WGS sequence"/>
</dbReference>
<gene>
    <name evidence="8" type="ORF">AZI98_05520</name>
</gene>
<dbReference type="AlphaFoldDB" id="A0A165YFK5"/>
<feature type="domain" description="Major facilitator superfamily (MFS) profile" evidence="7">
    <location>
        <begin position="17"/>
        <end position="409"/>
    </location>
</feature>
<protein>
    <submittedName>
        <fullName evidence="8">MFS transporter permease</fullName>
    </submittedName>
</protein>
<dbReference type="SUPFAM" id="SSF103473">
    <property type="entry name" value="MFS general substrate transporter"/>
    <property type="match status" value="1"/>
</dbReference>
<feature type="transmembrane region" description="Helical" evidence="6">
    <location>
        <begin position="20"/>
        <end position="41"/>
    </location>
</feature>
<feature type="transmembrane region" description="Helical" evidence="6">
    <location>
        <begin position="387"/>
        <end position="405"/>
    </location>
</feature>
<dbReference type="PANTHER" id="PTHR23508:SF10">
    <property type="entry name" value="CARBOXYLIC ACID TRANSPORTER PROTEIN HOMOLOG"/>
    <property type="match status" value="1"/>
</dbReference>
<feature type="transmembrane region" description="Helical" evidence="6">
    <location>
        <begin position="53"/>
        <end position="75"/>
    </location>
</feature>
<evidence type="ECO:0000256" key="4">
    <source>
        <dbReference type="ARBA" id="ARBA00022989"/>
    </source>
</evidence>
<evidence type="ECO:0000313" key="8">
    <source>
        <dbReference type="EMBL" id="KZN97023.1"/>
    </source>
</evidence>
<proteinExistence type="predicted"/>
<feature type="transmembrane region" description="Helical" evidence="6">
    <location>
        <begin position="262"/>
        <end position="283"/>
    </location>
</feature>
<keyword evidence="2" id="KW-0813">Transport</keyword>
<accession>A0A165YFK5</accession>
<evidence type="ECO:0000313" key="9">
    <source>
        <dbReference type="Proteomes" id="UP000076476"/>
    </source>
</evidence>
<keyword evidence="3 6" id="KW-0812">Transmembrane</keyword>
<dbReference type="Pfam" id="PF07690">
    <property type="entry name" value="MFS_1"/>
    <property type="match status" value="1"/>
</dbReference>
<evidence type="ECO:0000259" key="7">
    <source>
        <dbReference type="PROSITE" id="PS50850"/>
    </source>
</evidence>
<dbReference type="Gene3D" id="1.20.1250.20">
    <property type="entry name" value="MFS general substrate transporter like domains"/>
    <property type="match status" value="2"/>
</dbReference>
<dbReference type="STRING" id="33936.AZI98_05520"/>
<feature type="transmembrane region" description="Helical" evidence="6">
    <location>
        <begin position="351"/>
        <end position="375"/>
    </location>
</feature>
<feature type="transmembrane region" description="Helical" evidence="6">
    <location>
        <begin position="82"/>
        <end position="102"/>
    </location>
</feature>
<dbReference type="InterPro" id="IPR011701">
    <property type="entry name" value="MFS"/>
</dbReference>